<keyword evidence="1" id="KW-1134">Transmembrane beta strand</keyword>
<accession>A0A238VVA0</accession>
<keyword evidence="2" id="KW-0675">Receptor</keyword>
<sequence length="126" mass="13796">MQLVDGVNSSPALNFNIVNLLGMSELVVSSVELLPGASSALYGANAFNGTLFMNSKNPFEHFWESSFVDAKVNARWVVDAQINYTVPRIKSTFKTGRANIGLHEYYSAPGVGKIGSQYYVSWTLNP</sequence>
<organism evidence="2 3">
    <name type="scientific">Lutibacter agarilyticus</name>
    <dbReference type="NCBI Taxonomy" id="1109740"/>
    <lineage>
        <taxon>Bacteria</taxon>
        <taxon>Pseudomonadati</taxon>
        <taxon>Bacteroidota</taxon>
        <taxon>Flavobacteriia</taxon>
        <taxon>Flavobacteriales</taxon>
        <taxon>Flavobacteriaceae</taxon>
        <taxon>Lutibacter</taxon>
    </lineage>
</organism>
<dbReference type="InterPro" id="IPR039426">
    <property type="entry name" value="TonB-dep_rcpt-like"/>
</dbReference>
<dbReference type="GO" id="GO:0009279">
    <property type="term" value="C:cell outer membrane"/>
    <property type="evidence" value="ECO:0007669"/>
    <property type="project" value="UniProtKB-SubCell"/>
</dbReference>
<keyword evidence="3" id="KW-1185">Reference proteome</keyword>
<keyword evidence="1" id="KW-0998">Cell outer membrane</keyword>
<keyword evidence="1" id="KW-0812">Transmembrane</keyword>
<proteinExistence type="inferred from homology"/>
<dbReference type="PROSITE" id="PS52016">
    <property type="entry name" value="TONB_DEPENDENT_REC_3"/>
    <property type="match status" value="1"/>
</dbReference>
<keyword evidence="1" id="KW-0472">Membrane</keyword>
<reference evidence="2 3" key="1">
    <citation type="submission" date="2017-06" db="EMBL/GenBank/DDBJ databases">
        <authorList>
            <person name="Kim H.J."/>
            <person name="Triplett B.A."/>
        </authorList>
    </citation>
    <scope>NUCLEOTIDE SEQUENCE [LARGE SCALE GENOMIC DNA]</scope>
    <source>
        <strain evidence="2 3">DSM 29150</strain>
    </source>
</reference>
<name>A0A238VVA0_9FLAO</name>
<comment type="similarity">
    <text evidence="1">Belongs to the TonB-dependent receptor family.</text>
</comment>
<keyword evidence="1" id="KW-0813">Transport</keyword>
<evidence type="ECO:0000313" key="3">
    <source>
        <dbReference type="Proteomes" id="UP000198384"/>
    </source>
</evidence>
<evidence type="ECO:0000313" key="2">
    <source>
        <dbReference type="EMBL" id="SNR38245.1"/>
    </source>
</evidence>
<dbReference type="SUPFAM" id="SSF56935">
    <property type="entry name" value="Porins"/>
    <property type="match status" value="1"/>
</dbReference>
<dbReference type="Gene3D" id="2.170.130.10">
    <property type="entry name" value="TonB-dependent receptor, plug domain"/>
    <property type="match status" value="1"/>
</dbReference>
<gene>
    <name evidence="2" type="ORF">SAMN06265371_102142</name>
</gene>
<evidence type="ECO:0000256" key="1">
    <source>
        <dbReference type="PROSITE-ProRule" id="PRU01360"/>
    </source>
</evidence>
<dbReference type="AlphaFoldDB" id="A0A238VVA0"/>
<comment type="subcellular location">
    <subcellularLocation>
        <location evidence="1">Cell outer membrane</location>
        <topology evidence="1">Multi-pass membrane protein</topology>
    </subcellularLocation>
</comment>
<dbReference type="InterPro" id="IPR037066">
    <property type="entry name" value="Plug_dom_sf"/>
</dbReference>
<protein>
    <submittedName>
        <fullName evidence="2">TonB-dependent Receptor Plug Domain</fullName>
    </submittedName>
</protein>
<dbReference type="Proteomes" id="UP000198384">
    <property type="component" value="Unassembled WGS sequence"/>
</dbReference>
<dbReference type="EMBL" id="FZNT01000002">
    <property type="protein sequence ID" value="SNR38245.1"/>
    <property type="molecule type" value="Genomic_DNA"/>
</dbReference>